<dbReference type="Proteomes" id="UP000005756">
    <property type="component" value="Unassembled WGS sequence"/>
</dbReference>
<gene>
    <name evidence="1" type="ORF">KUC_0527</name>
</gene>
<evidence type="ECO:0000313" key="1">
    <source>
        <dbReference type="EMBL" id="EHJ93578.1"/>
    </source>
</evidence>
<dbReference type="EMBL" id="JH393257">
    <property type="protein sequence ID" value="EHJ93578.1"/>
    <property type="molecule type" value="Genomic_DNA"/>
</dbReference>
<accession>A0A7U9C1T4</accession>
<reference evidence="1 2" key="1">
    <citation type="submission" date="2011-10" db="EMBL/GenBank/DDBJ databases">
        <authorList>
            <person name="Quillaguamn J."/>
            <person name="Guzmn D."/>
            <person name="Balderrama-Subieta A."/>
            <person name="Cardona-Ortuo C."/>
            <person name="Guevara-Martnez M."/>
            <person name="Callisaya-Quispe N."/>
        </authorList>
    </citation>
    <scope>NUCLEOTIDE SEQUENCE [LARGE SCALE GENOMIC DNA]</scope>
    <source>
        <strain evidence="1 2">LC1</strain>
    </source>
</reference>
<sequence>MLMRAVLRAHSVIFSQVVEQCFYIIRMPYALSAWVCERYLD</sequence>
<proteinExistence type="predicted"/>
<protein>
    <submittedName>
        <fullName evidence="1">Uncharacterized protein</fullName>
    </submittedName>
</protein>
<organism evidence="1 2">
    <name type="scientific">Vreelandella boliviensis LC1</name>
    <dbReference type="NCBI Taxonomy" id="1072583"/>
    <lineage>
        <taxon>Bacteria</taxon>
        <taxon>Pseudomonadati</taxon>
        <taxon>Pseudomonadota</taxon>
        <taxon>Gammaproteobacteria</taxon>
        <taxon>Oceanospirillales</taxon>
        <taxon>Halomonadaceae</taxon>
        <taxon>Vreelandella</taxon>
    </lineage>
</organism>
<evidence type="ECO:0000313" key="2">
    <source>
        <dbReference type="Proteomes" id="UP000005756"/>
    </source>
</evidence>
<name>A0A7U9C1T4_9GAMM</name>
<dbReference type="AlphaFoldDB" id="A0A7U9C1T4"/>